<keyword evidence="12" id="KW-0999">Mitochondrion inner membrane</keyword>
<dbReference type="InterPro" id="IPR000719">
    <property type="entry name" value="Prot_kinase_dom"/>
</dbReference>
<dbReference type="Proteomes" id="UP000695000">
    <property type="component" value="Unplaced"/>
</dbReference>
<dbReference type="PANTHER" id="PTHR22972:SF7">
    <property type="entry name" value="SERINE_THREONINE-PROTEIN KINASE PINK1, MITOCHONDRIAL"/>
    <property type="match status" value="1"/>
</dbReference>
<evidence type="ECO:0000256" key="9">
    <source>
        <dbReference type="ARBA" id="ARBA00022741"/>
    </source>
</evidence>
<protein>
    <recommendedName>
        <fullName evidence="5">non-specific serine/threonine protein kinase</fullName>
        <ecNumber evidence="5">2.7.11.1</ecNumber>
    </recommendedName>
</protein>
<evidence type="ECO:0000256" key="12">
    <source>
        <dbReference type="ARBA" id="ARBA00022792"/>
    </source>
</evidence>
<keyword evidence="15" id="KW-0809">Transit peptide</keyword>
<keyword evidence="20" id="KW-1185">Reference proteome</keyword>
<evidence type="ECO:0000256" key="15">
    <source>
        <dbReference type="ARBA" id="ARBA00022946"/>
    </source>
</evidence>
<dbReference type="PROSITE" id="PS50011">
    <property type="entry name" value="PROTEIN_KINASE_DOM"/>
    <property type="match status" value="1"/>
</dbReference>
<dbReference type="PANTHER" id="PTHR22972">
    <property type="entry name" value="SERINE/THREONINE PROTEIN KINASE"/>
    <property type="match status" value="1"/>
</dbReference>
<gene>
    <name evidence="21" type="primary">LOC108568702</name>
</gene>
<keyword evidence="16" id="KW-0496">Mitochondrion</keyword>
<evidence type="ECO:0000256" key="8">
    <source>
        <dbReference type="ARBA" id="ARBA00022723"/>
    </source>
</evidence>
<evidence type="ECO:0000256" key="7">
    <source>
        <dbReference type="ARBA" id="ARBA00022679"/>
    </source>
</evidence>
<reference evidence="21" key="1">
    <citation type="submission" date="2025-08" db="UniProtKB">
        <authorList>
            <consortium name="RefSeq"/>
        </authorList>
    </citation>
    <scope>IDENTIFICATION</scope>
    <source>
        <tissue evidence="21">Whole Larva</tissue>
    </source>
</reference>
<evidence type="ECO:0000313" key="21">
    <source>
        <dbReference type="RefSeq" id="XP_017785420.1"/>
    </source>
</evidence>
<comment type="cofactor">
    <cofactor evidence="1">
        <name>Mg(2+)</name>
        <dbReference type="ChEBI" id="CHEBI:18420"/>
    </cofactor>
</comment>
<evidence type="ECO:0000256" key="17">
    <source>
        <dbReference type="ARBA" id="ARBA00047899"/>
    </source>
</evidence>
<evidence type="ECO:0000256" key="5">
    <source>
        <dbReference type="ARBA" id="ARBA00012513"/>
    </source>
</evidence>
<dbReference type="Pfam" id="PF00069">
    <property type="entry name" value="Pkinase"/>
    <property type="match status" value="1"/>
</dbReference>
<dbReference type="InterPro" id="IPR051511">
    <property type="entry name" value="MitoQC_Scaffold_Kinases"/>
</dbReference>
<evidence type="ECO:0000256" key="4">
    <source>
        <dbReference type="ARBA" id="ARBA00004572"/>
    </source>
</evidence>
<keyword evidence="12" id="KW-0472">Membrane</keyword>
<dbReference type="Gene3D" id="1.10.510.10">
    <property type="entry name" value="Transferase(Phosphotransferase) domain 1"/>
    <property type="match status" value="1"/>
</dbReference>
<keyword evidence="9" id="KW-0547">Nucleotide-binding</keyword>
<evidence type="ECO:0000256" key="16">
    <source>
        <dbReference type="ARBA" id="ARBA00023128"/>
    </source>
</evidence>
<dbReference type="GeneID" id="108568702"/>
<evidence type="ECO:0000256" key="1">
    <source>
        <dbReference type="ARBA" id="ARBA00001946"/>
    </source>
</evidence>
<keyword evidence="10 21" id="KW-0418">Kinase</keyword>
<keyword evidence="8" id="KW-0479">Metal-binding</keyword>
<comment type="catalytic activity">
    <reaction evidence="18">
        <text>L-seryl-[protein] + ATP = O-phospho-L-seryl-[protein] + ADP + H(+)</text>
        <dbReference type="Rhea" id="RHEA:17989"/>
        <dbReference type="Rhea" id="RHEA-COMP:9863"/>
        <dbReference type="Rhea" id="RHEA-COMP:11604"/>
        <dbReference type="ChEBI" id="CHEBI:15378"/>
        <dbReference type="ChEBI" id="CHEBI:29999"/>
        <dbReference type="ChEBI" id="CHEBI:30616"/>
        <dbReference type="ChEBI" id="CHEBI:83421"/>
        <dbReference type="ChEBI" id="CHEBI:456216"/>
        <dbReference type="EC" id="2.7.11.1"/>
    </reaction>
</comment>
<evidence type="ECO:0000256" key="14">
    <source>
        <dbReference type="ARBA" id="ARBA00022842"/>
    </source>
</evidence>
<name>A0ABM1NF20_NICVS</name>
<comment type="catalytic activity">
    <reaction evidence="17">
        <text>L-threonyl-[protein] + ATP = O-phospho-L-threonyl-[protein] + ADP + H(+)</text>
        <dbReference type="Rhea" id="RHEA:46608"/>
        <dbReference type="Rhea" id="RHEA-COMP:11060"/>
        <dbReference type="Rhea" id="RHEA-COMP:11605"/>
        <dbReference type="ChEBI" id="CHEBI:15378"/>
        <dbReference type="ChEBI" id="CHEBI:30013"/>
        <dbReference type="ChEBI" id="CHEBI:30616"/>
        <dbReference type="ChEBI" id="CHEBI:61977"/>
        <dbReference type="ChEBI" id="CHEBI:456216"/>
        <dbReference type="EC" id="2.7.11.1"/>
    </reaction>
</comment>
<dbReference type="SMART" id="SM00220">
    <property type="entry name" value="S_TKc"/>
    <property type="match status" value="1"/>
</dbReference>
<evidence type="ECO:0000256" key="10">
    <source>
        <dbReference type="ARBA" id="ARBA00022777"/>
    </source>
</evidence>
<accession>A0ABM1NF20</accession>
<dbReference type="InterPro" id="IPR011009">
    <property type="entry name" value="Kinase-like_dom_sf"/>
</dbReference>
<keyword evidence="11" id="KW-1000">Mitochondrion outer membrane</keyword>
<comment type="subcellular location">
    <subcellularLocation>
        <location evidence="3">Cytoplasm</location>
        <location evidence="3">Cytosol</location>
    </subcellularLocation>
    <subcellularLocation>
        <location evidence="2">Mitochondrion inner membrane</location>
        <topology evidence="2">Single-pass membrane protein</topology>
    </subcellularLocation>
    <subcellularLocation>
        <location evidence="4">Mitochondrion outer membrane</location>
        <topology evidence="4">Single-pass membrane protein</topology>
    </subcellularLocation>
</comment>
<feature type="domain" description="Protein kinase" evidence="19">
    <location>
        <begin position="167"/>
        <end position="510"/>
    </location>
</feature>
<dbReference type="EC" id="2.7.11.1" evidence="5"/>
<evidence type="ECO:0000259" key="19">
    <source>
        <dbReference type="PROSITE" id="PS50011"/>
    </source>
</evidence>
<keyword evidence="7" id="KW-0808">Transferase</keyword>
<evidence type="ECO:0000313" key="20">
    <source>
        <dbReference type="Proteomes" id="UP000695000"/>
    </source>
</evidence>
<sequence>MSIRAFGTRLFRHGQTYVKLLCKRDINTKCNIAEKINVVQQSAPLQGASNSRQVIPRAFALRNVGLQVGLHARRILIDNVLNRVTNTLAAELRKKAARRIMYGDSGPFFALVGVSLASGTGILTKEEELEGVCWEIREAISKIKWKYQDIEIDENRFENDPITVKDLSFAKPIAKGANAVVYSAKIAEKQEERVEMVDGSFGLVEKRAKIDDSIDKYPLAVKMMFNYDIQSNAMAILRAMYKETIPARMYYSNIGISDWELDLSERKKHLPPHPNVVAMYSVFTDYVPELKGARGLYPAALPSRIYPDGEGRNMSLFLIMKRYNCSLQDFVSSSPPAMRTSILLLAQLLEGIAHLVAHGIAHRDLKSDNLLLDTSESHAPILVITDFGCCLADKSSSLSIAYANHEIDKGGNSALMAPEIINQSPGTFSVLNYAKSDLWAAGAIGYEIFGQVNPFYQKNLRNTDYKEEDLPDLPSDAPALLKALIKNILKRNPSKRLDPEVAANVCQLYLWAPSSWLKPGIFKLPTSAEILQWLLSLTTKVLCEGRLNGGGAHQTGRRTYTEYLLISSFLIRARLANIKAALSWIHSN</sequence>
<evidence type="ECO:0000256" key="11">
    <source>
        <dbReference type="ARBA" id="ARBA00022787"/>
    </source>
</evidence>
<keyword evidence="13" id="KW-0067">ATP-binding</keyword>
<evidence type="ECO:0000256" key="3">
    <source>
        <dbReference type="ARBA" id="ARBA00004514"/>
    </source>
</evidence>
<dbReference type="SUPFAM" id="SSF56112">
    <property type="entry name" value="Protein kinase-like (PK-like)"/>
    <property type="match status" value="1"/>
</dbReference>
<dbReference type="InterPro" id="IPR008271">
    <property type="entry name" value="Ser/Thr_kinase_AS"/>
</dbReference>
<evidence type="ECO:0000256" key="2">
    <source>
        <dbReference type="ARBA" id="ARBA00004434"/>
    </source>
</evidence>
<dbReference type="GO" id="GO:0016301">
    <property type="term" value="F:kinase activity"/>
    <property type="evidence" value="ECO:0007669"/>
    <property type="project" value="UniProtKB-KW"/>
</dbReference>
<organism evidence="20 21">
    <name type="scientific">Nicrophorus vespilloides</name>
    <name type="common">Boreal carrion beetle</name>
    <dbReference type="NCBI Taxonomy" id="110193"/>
    <lineage>
        <taxon>Eukaryota</taxon>
        <taxon>Metazoa</taxon>
        <taxon>Ecdysozoa</taxon>
        <taxon>Arthropoda</taxon>
        <taxon>Hexapoda</taxon>
        <taxon>Insecta</taxon>
        <taxon>Pterygota</taxon>
        <taxon>Neoptera</taxon>
        <taxon>Endopterygota</taxon>
        <taxon>Coleoptera</taxon>
        <taxon>Polyphaga</taxon>
        <taxon>Staphyliniformia</taxon>
        <taxon>Silphidae</taxon>
        <taxon>Nicrophorinae</taxon>
        <taxon>Nicrophorus</taxon>
    </lineage>
</organism>
<keyword evidence="14" id="KW-0460">Magnesium</keyword>
<evidence type="ECO:0000256" key="18">
    <source>
        <dbReference type="ARBA" id="ARBA00048679"/>
    </source>
</evidence>
<dbReference type="RefSeq" id="XP_017785420.1">
    <property type="nucleotide sequence ID" value="XM_017929931.1"/>
</dbReference>
<dbReference type="PROSITE" id="PS00108">
    <property type="entry name" value="PROTEIN_KINASE_ST"/>
    <property type="match status" value="1"/>
</dbReference>
<evidence type="ECO:0000256" key="13">
    <source>
        <dbReference type="ARBA" id="ARBA00022840"/>
    </source>
</evidence>
<proteinExistence type="predicted"/>
<keyword evidence="6" id="KW-0723">Serine/threonine-protein kinase</keyword>
<evidence type="ECO:0000256" key="6">
    <source>
        <dbReference type="ARBA" id="ARBA00022527"/>
    </source>
</evidence>